<protein>
    <submittedName>
        <fullName evidence="1">Uncharacterized protein</fullName>
    </submittedName>
</protein>
<comment type="caution">
    <text evidence="1">The sequence shown here is derived from an EMBL/GenBank/DDBJ whole genome shotgun (WGS) entry which is preliminary data.</text>
</comment>
<dbReference type="Proteomes" id="UP001055072">
    <property type="component" value="Unassembled WGS sequence"/>
</dbReference>
<dbReference type="EMBL" id="MU274930">
    <property type="protein sequence ID" value="KAI0085552.1"/>
    <property type="molecule type" value="Genomic_DNA"/>
</dbReference>
<accession>A0ACB8TU22</accession>
<sequence length="1142" mass="125961">MDPTRYIVRRGQLPPVPQFARGSSETFSRPPLDGSLNISEIYEWHAHHSPNHPLFQYLTDNGAVLTVSYKDAIQAIYRGGWLLKTALEHVQAQQKRSIIAVLSLSESISYGLTYLASERAGFTLFPISPRNSSAAVAHLLAQVDVDLLLVGREPSMQDLASDCFELLRASNLNVPPAAVMPIFSELFPANGEEAEPLPPIDYEAGDISMIMHSSGSTAFPKPIRWTFFRLITTARMIYYGEVNMTGMRIAAHSLPMYHGMGISQILWAGAMGTVIVCNRPISPPRACSPTEMLRDAYALNCDLVMCTPNFVEAWAKNPKEVEMLKQTRGILFGGGPLGKETGDHLVANEISLYSVYGCTEFGTVNTVLPKESLKDWEYFSFAEPVKVHWIPDENGTRTYKLVLMAGELCSPVVLNCEIDGVGGFNTNDLFTQHPNNPRLWKMYGRADDQIMHSIGEKTNPGPLEAILNLDKHVAHTVMFGRGRINAGVLVDPILEFKFDPRDKDKLAAFRNAIWPTVERMNRYAPQHSRVFKEMILVSLPDKPFTYTSKGAPRRHAIIDEYAPEINALYTAVEELTQVDLPPPLSWDAEETSRFVQALVTRILDQSLDDTQDFFQHGCDSLQATWIRNSLLHALRTTSDTNTKSIPFNFVYDYPTVSSLASYVASAAWSKEEGAKDTTSAIKAMDQMLEKYTQGFPVHIPQTNRMPIGDTILVTGTTGGLGCALLSQLYDASEVVKVYAVNRLGKQSLKGRQRKLLRDRGYDGDAILRSSKVVLVEADFAHPLIGLTQELYDEIRLSVTHIIHNAWPVNFNVNLGFFDPSIQGLRNLVDLALKSPQATPPRLIFVSSIGVLRHIDHAQPIKEELVNADVAVGTGYSESKWVCEQLLAVASRDTPLPSVSVRVGQIAGGDNGAWNVHEWVPSLIKSSIYLGCIPLISANVSWMNATSLSRAILEARNVAAKLSPLHLAHPRSVPWNALFEPLMTKYNLQPVPFGQWFSRLTGSADLAFGGAARGNSGINGQASSNDSDMASMISTNEVTASIDIEAHASAPSVKFDETSDVLASNPGLKLLSFFSACNDSIEASARNGHPYKEAMALPQLDITKSLTIAAKESLSQEKLKSLGPEDMLRWIGYWEGVGYLPRI</sequence>
<name>A0ACB8TU22_9APHY</name>
<reference evidence="1" key="1">
    <citation type="journal article" date="2021" name="Environ. Microbiol.">
        <title>Gene family expansions and transcriptome signatures uncover fungal adaptations to wood decay.</title>
        <authorList>
            <person name="Hage H."/>
            <person name="Miyauchi S."/>
            <person name="Viragh M."/>
            <person name="Drula E."/>
            <person name="Min B."/>
            <person name="Chaduli D."/>
            <person name="Navarro D."/>
            <person name="Favel A."/>
            <person name="Norest M."/>
            <person name="Lesage-Meessen L."/>
            <person name="Balint B."/>
            <person name="Merenyi Z."/>
            <person name="de Eugenio L."/>
            <person name="Morin E."/>
            <person name="Martinez A.T."/>
            <person name="Baldrian P."/>
            <person name="Stursova M."/>
            <person name="Martinez M.J."/>
            <person name="Novotny C."/>
            <person name="Magnuson J.K."/>
            <person name="Spatafora J.W."/>
            <person name="Maurice S."/>
            <person name="Pangilinan J."/>
            <person name="Andreopoulos W."/>
            <person name="LaButti K."/>
            <person name="Hundley H."/>
            <person name="Na H."/>
            <person name="Kuo A."/>
            <person name="Barry K."/>
            <person name="Lipzen A."/>
            <person name="Henrissat B."/>
            <person name="Riley R."/>
            <person name="Ahrendt S."/>
            <person name="Nagy L.G."/>
            <person name="Grigoriev I.V."/>
            <person name="Martin F."/>
            <person name="Rosso M.N."/>
        </authorList>
    </citation>
    <scope>NUCLEOTIDE SEQUENCE</scope>
    <source>
        <strain evidence="1">CBS 384.51</strain>
    </source>
</reference>
<evidence type="ECO:0000313" key="1">
    <source>
        <dbReference type="EMBL" id="KAI0085552.1"/>
    </source>
</evidence>
<organism evidence="1 2">
    <name type="scientific">Irpex rosettiformis</name>
    <dbReference type="NCBI Taxonomy" id="378272"/>
    <lineage>
        <taxon>Eukaryota</taxon>
        <taxon>Fungi</taxon>
        <taxon>Dikarya</taxon>
        <taxon>Basidiomycota</taxon>
        <taxon>Agaricomycotina</taxon>
        <taxon>Agaricomycetes</taxon>
        <taxon>Polyporales</taxon>
        <taxon>Irpicaceae</taxon>
        <taxon>Irpex</taxon>
    </lineage>
</organism>
<evidence type="ECO:0000313" key="2">
    <source>
        <dbReference type="Proteomes" id="UP001055072"/>
    </source>
</evidence>
<keyword evidence="2" id="KW-1185">Reference proteome</keyword>
<proteinExistence type="predicted"/>
<gene>
    <name evidence="1" type="ORF">BDY19DRAFT_1020953</name>
</gene>